<sequence length="118" mass="12555">MLARRLITSLRPSSGPGPLSLSLRAPRASRTMTRPGGYATAAAEAGDRRAKLVFRKDWRKIPVELYPLGVVVAAAVVGATVAMTRVRASLPSSVGVPSFPPSLLTPDVCWGRCSDERP</sequence>
<name>A0A165D4U2_9BASI</name>
<dbReference type="AlphaFoldDB" id="A0A165D4U2"/>
<keyword evidence="3" id="KW-1185">Reference proteome</keyword>
<protein>
    <submittedName>
        <fullName evidence="2">Uncharacterized protein</fullName>
    </submittedName>
</protein>
<evidence type="ECO:0000313" key="2">
    <source>
        <dbReference type="EMBL" id="KZT52076.1"/>
    </source>
</evidence>
<dbReference type="InParanoid" id="A0A165D4U2"/>
<feature type="transmembrane region" description="Helical" evidence="1">
    <location>
        <begin position="65"/>
        <end position="83"/>
    </location>
</feature>
<keyword evidence="1" id="KW-0812">Transmembrane</keyword>
<keyword evidence="1" id="KW-0472">Membrane</keyword>
<evidence type="ECO:0000256" key="1">
    <source>
        <dbReference type="SAM" id="Phobius"/>
    </source>
</evidence>
<keyword evidence="1" id="KW-1133">Transmembrane helix</keyword>
<organism evidence="2 3">
    <name type="scientific">Calocera cornea HHB12733</name>
    <dbReference type="NCBI Taxonomy" id="1353952"/>
    <lineage>
        <taxon>Eukaryota</taxon>
        <taxon>Fungi</taxon>
        <taxon>Dikarya</taxon>
        <taxon>Basidiomycota</taxon>
        <taxon>Agaricomycotina</taxon>
        <taxon>Dacrymycetes</taxon>
        <taxon>Dacrymycetales</taxon>
        <taxon>Dacrymycetaceae</taxon>
        <taxon>Calocera</taxon>
    </lineage>
</organism>
<gene>
    <name evidence="2" type="ORF">CALCODRAFT_502735</name>
</gene>
<dbReference type="EMBL" id="KV424079">
    <property type="protein sequence ID" value="KZT52076.1"/>
    <property type="molecule type" value="Genomic_DNA"/>
</dbReference>
<dbReference type="Proteomes" id="UP000076842">
    <property type="component" value="Unassembled WGS sequence"/>
</dbReference>
<accession>A0A165D4U2</accession>
<proteinExistence type="predicted"/>
<reference evidence="2 3" key="1">
    <citation type="journal article" date="2016" name="Mol. Biol. Evol.">
        <title>Comparative Genomics of Early-Diverging Mushroom-Forming Fungi Provides Insights into the Origins of Lignocellulose Decay Capabilities.</title>
        <authorList>
            <person name="Nagy L.G."/>
            <person name="Riley R."/>
            <person name="Tritt A."/>
            <person name="Adam C."/>
            <person name="Daum C."/>
            <person name="Floudas D."/>
            <person name="Sun H."/>
            <person name="Yadav J.S."/>
            <person name="Pangilinan J."/>
            <person name="Larsson K.H."/>
            <person name="Matsuura K."/>
            <person name="Barry K."/>
            <person name="Labutti K."/>
            <person name="Kuo R."/>
            <person name="Ohm R.A."/>
            <person name="Bhattacharya S.S."/>
            <person name="Shirouzu T."/>
            <person name="Yoshinaga Y."/>
            <person name="Martin F.M."/>
            <person name="Grigoriev I.V."/>
            <person name="Hibbett D.S."/>
        </authorList>
    </citation>
    <scope>NUCLEOTIDE SEQUENCE [LARGE SCALE GENOMIC DNA]</scope>
    <source>
        <strain evidence="2 3">HHB12733</strain>
    </source>
</reference>
<evidence type="ECO:0000313" key="3">
    <source>
        <dbReference type="Proteomes" id="UP000076842"/>
    </source>
</evidence>